<dbReference type="EMBL" id="SOHH01000011">
    <property type="protein sequence ID" value="TFD83220.1"/>
    <property type="molecule type" value="Genomic_DNA"/>
</dbReference>
<organism evidence="1 2">
    <name type="scientific">Cryobacterium fucosi</name>
    <dbReference type="NCBI Taxonomy" id="1259157"/>
    <lineage>
        <taxon>Bacteria</taxon>
        <taxon>Bacillati</taxon>
        <taxon>Actinomycetota</taxon>
        <taxon>Actinomycetes</taxon>
        <taxon>Micrococcales</taxon>
        <taxon>Microbacteriaceae</taxon>
        <taxon>Cryobacterium</taxon>
    </lineage>
</organism>
<evidence type="ECO:0000313" key="2">
    <source>
        <dbReference type="Proteomes" id="UP000298313"/>
    </source>
</evidence>
<dbReference type="Gene3D" id="2.40.10.10">
    <property type="entry name" value="Trypsin-like serine proteases"/>
    <property type="match status" value="1"/>
</dbReference>
<evidence type="ECO:0000313" key="1">
    <source>
        <dbReference type="EMBL" id="TFD83220.1"/>
    </source>
</evidence>
<keyword evidence="2" id="KW-1185">Reference proteome</keyword>
<dbReference type="InterPro" id="IPR043504">
    <property type="entry name" value="Peptidase_S1_PA_chymotrypsin"/>
</dbReference>
<dbReference type="Proteomes" id="UP000298313">
    <property type="component" value="Unassembled WGS sequence"/>
</dbReference>
<dbReference type="InterPro" id="IPR009003">
    <property type="entry name" value="Peptidase_S1_PA"/>
</dbReference>
<name>A0A4R9BG32_9MICO</name>
<sequence>MEVETLTEQLLFVTVRITTLTSDGRAGSGTGFLLSEERADGGTALLVVTNKHVIEGASTVTMHFLAASSINSPELGLERTLTATPDLFVGHLDPEIDVAMIGVGGALQQLADAGTPAFYRSVSTSMCATKQVLQDFEPIEPVC</sequence>
<accession>A0A4R9BG32</accession>
<reference evidence="1 2" key="1">
    <citation type="submission" date="2019-03" db="EMBL/GenBank/DDBJ databases">
        <title>Genomics of glacier-inhabiting Cryobacterium strains.</title>
        <authorList>
            <person name="Liu Q."/>
            <person name="Xin Y.-H."/>
        </authorList>
    </citation>
    <scope>NUCLEOTIDE SEQUENCE [LARGE SCALE GENOMIC DNA]</scope>
    <source>
        <strain evidence="1 2">Hh4</strain>
    </source>
</reference>
<gene>
    <name evidence="1" type="ORF">E3T48_00535</name>
</gene>
<dbReference type="SUPFAM" id="SSF50494">
    <property type="entry name" value="Trypsin-like serine proteases"/>
    <property type="match status" value="1"/>
</dbReference>
<proteinExistence type="predicted"/>
<comment type="caution">
    <text evidence="1">The sequence shown here is derived from an EMBL/GenBank/DDBJ whole genome shotgun (WGS) entry which is preliminary data.</text>
</comment>
<dbReference type="AlphaFoldDB" id="A0A4R9BG32"/>
<evidence type="ECO:0008006" key="3">
    <source>
        <dbReference type="Google" id="ProtNLM"/>
    </source>
</evidence>
<dbReference type="RefSeq" id="WP_134521944.1">
    <property type="nucleotide sequence ID" value="NZ_SOHH01000011.1"/>
</dbReference>
<protein>
    <recommendedName>
        <fullName evidence="3">Serine protease</fullName>
    </recommendedName>
</protein>
<dbReference type="OrthoDB" id="73775at2"/>